<evidence type="ECO:0000256" key="5">
    <source>
        <dbReference type="ARBA" id="ARBA00023136"/>
    </source>
</evidence>
<evidence type="ECO:0000313" key="9">
    <source>
        <dbReference type="EMBL" id="GAA4026555.1"/>
    </source>
</evidence>
<keyword evidence="5 7" id="KW-0472">Membrane</keyword>
<dbReference type="InterPro" id="IPR050638">
    <property type="entry name" value="AA-Vitamin_Transporters"/>
</dbReference>
<feature type="transmembrane region" description="Helical" evidence="7">
    <location>
        <begin position="177"/>
        <end position="195"/>
    </location>
</feature>
<name>A0ABP7THZ8_9PSEU</name>
<dbReference type="Gene3D" id="1.10.3730.20">
    <property type="match status" value="1"/>
</dbReference>
<comment type="similarity">
    <text evidence="2">Belongs to the EamA transporter family.</text>
</comment>
<feature type="transmembrane region" description="Helical" evidence="7">
    <location>
        <begin position="146"/>
        <end position="165"/>
    </location>
</feature>
<evidence type="ECO:0000259" key="8">
    <source>
        <dbReference type="Pfam" id="PF00892"/>
    </source>
</evidence>
<feature type="transmembrane region" description="Helical" evidence="7">
    <location>
        <begin position="58"/>
        <end position="79"/>
    </location>
</feature>
<dbReference type="Proteomes" id="UP001501747">
    <property type="component" value="Unassembled WGS sequence"/>
</dbReference>
<dbReference type="Pfam" id="PF00892">
    <property type="entry name" value="EamA"/>
    <property type="match status" value="2"/>
</dbReference>
<comment type="subcellular location">
    <subcellularLocation>
        <location evidence="1">Membrane</location>
        <topology evidence="1">Multi-pass membrane protein</topology>
    </subcellularLocation>
</comment>
<feature type="transmembrane region" description="Helical" evidence="7">
    <location>
        <begin position="109"/>
        <end position="134"/>
    </location>
</feature>
<comment type="caution">
    <text evidence="9">The sequence shown here is derived from an EMBL/GenBank/DDBJ whole genome shotgun (WGS) entry which is preliminary data.</text>
</comment>
<gene>
    <name evidence="9" type="primary">yedA</name>
    <name evidence="9" type="ORF">GCM10022247_59230</name>
</gene>
<evidence type="ECO:0000256" key="1">
    <source>
        <dbReference type="ARBA" id="ARBA00004141"/>
    </source>
</evidence>
<evidence type="ECO:0000313" key="10">
    <source>
        <dbReference type="Proteomes" id="UP001501747"/>
    </source>
</evidence>
<evidence type="ECO:0000256" key="4">
    <source>
        <dbReference type="ARBA" id="ARBA00022989"/>
    </source>
</evidence>
<dbReference type="PANTHER" id="PTHR32322:SF2">
    <property type="entry name" value="EAMA DOMAIN-CONTAINING PROTEIN"/>
    <property type="match status" value="1"/>
</dbReference>
<feature type="transmembrane region" description="Helical" evidence="7">
    <location>
        <begin position="242"/>
        <end position="265"/>
    </location>
</feature>
<keyword evidence="3 7" id="KW-0812">Transmembrane</keyword>
<evidence type="ECO:0000256" key="3">
    <source>
        <dbReference type="ARBA" id="ARBA00022692"/>
    </source>
</evidence>
<proteinExistence type="inferred from homology"/>
<organism evidence="9 10">
    <name type="scientific">Allokutzneria multivorans</name>
    <dbReference type="NCBI Taxonomy" id="1142134"/>
    <lineage>
        <taxon>Bacteria</taxon>
        <taxon>Bacillati</taxon>
        <taxon>Actinomycetota</taxon>
        <taxon>Actinomycetes</taxon>
        <taxon>Pseudonocardiales</taxon>
        <taxon>Pseudonocardiaceae</taxon>
        <taxon>Allokutzneria</taxon>
    </lineage>
</organism>
<dbReference type="PANTHER" id="PTHR32322">
    <property type="entry name" value="INNER MEMBRANE TRANSPORTER"/>
    <property type="match status" value="1"/>
</dbReference>
<feature type="compositionally biased region" description="Low complexity" evidence="6">
    <location>
        <begin position="1"/>
        <end position="20"/>
    </location>
</feature>
<keyword evidence="4 7" id="KW-1133">Transmembrane helix</keyword>
<dbReference type="EMBL" id="BAABAL010000019">
    <property type="protein sequence ID" value="GAA4026555.1"/>
    <property type="molecule type" value="Genomic_DNA"/>
</dbReference>
<dbReference type="SUPFAM" id="SSF103481">
    <property type="entry name" value="Multidrug resistance efflux transporter EmrE"/>
    <property type="match status" value="2"/>
</dbReference>
<dbReference type="InterPro" id="IPR037185">
    <property type="entry name" value="EmrE-like"/>
</dbReference>
<feature type="domain" description="EamA" evidence="8">
    <location>
        <begin position="37"/>
        <end position="163"/>
    </location>
</feature>
<reference evidence="10" key="1">
    <citation type="journal article" date="2019" name="Int. J. Syst. Evol. Microbiol.">
        <title>The Global Catalogue of Microorganisms (GCM) 10K type strain sequencing project: providing services to taxonomists for standard genome sequencing and annotation.</title>
        <authorList>
            <consortium name="The Broad Institute Genomics Platform"/>
            <consortium name="The Broad Institute Genome Sequencing Center for Infectious Disease"/>
            <person name="Wu L."/>
            <person name="Ma J."/>
        </authorList>
    </citation>
    <scope>NUCLEOTIDE SEQUENCE [LARGE SCALE GENOMIC DNA]</scope>
    <source>
        <strain evidence="10">JCM 17342</strain>
    </source>
</reference>
<feature type="transmembrane region" description="Helical" evidence="7">
    <location>
        <begin position="297"/>
        <end position="314"/>
    </location>
</feature>
<feature type="transmembrane region" description="Helical" evidence="7">
    <location>
        <begin position="28"/>
        <end position="46"/>
    </location>
</feature>
<keyword evidence="10" id="KW-1185">Reference proteome</keyword>
<evidence type="ECO:0000256" key="7">
    <source>
        <dbReference type="SAM" id="Phobius"/>
    </source>
</evidence>
<feature type="region of interest" description="Disordered" evidence="6">
    <location>
        <begin position="1"/>
        <end position="21"/>
    </location>
</feature>
<protein>
    <submittedName>
        <fullName evidence="9">Drug/metabolite exporter YedA</fullName>
    </submittedName>
</protein>
<sequence>MTTSAASSTGTPDATDSPDTTAHRAPGWLPWAALGVVYLVWGSTYLGIRFTITSMPALLSAGLRFLLAGLLLTVIVLAVSGRSALRMSLPEFGTAALGGVLLPALGNGIVVIAQFQVASGLAALLVACVPLYVVVLRRASGERPPWITFAGVGLGLAGLAVLLLGGSTSAGTHGSAWWGPWLVLLAAAFWATGSFATTKLPVPANPFALSSVQMVVGGIVLSLGGLVSGERIDFAAITPSSWIAWIYLVVFGSLLAFSSYVYALGTLPVSTVATYAYVNPVIAVVLGVVLAKESFDLVQLAGGALVLVAVVLVVRAERRSRRSVITESSPVEGTVSG</sequence>
<dbReference type="RefSeq" id="WP_344881867.1">
    <property type="nucleotide sequence ID" value="NZ_BAABAL010000019.1"/>
</dbReference>
<feature type="domain" description="EamA" evidence="8">
    <location>
        <begin position="177"/>
        <end position="314"/>
    </location>
</feature>
<evidence type="ECO:0000256" key="6">
    <source>
        <dbReference type="SAM" id="MobiDB-lite"/>
    </source>
</evidence>
<dbReference type="InterPro" id="IPR000620">
    <property type="entry name" value="EamA_dom"/>
</dbReference>
<feature type="transmembrane region" description="Helical" evidence="7">
    <location>
        <begin position="207"/>
        <end position="227"/>
    </location>
</feature>
<accession>A0ABP7THZ8</accession>
<evidence type="ECO:0000256" key="2">
    <source>
        <dbReference type="ARBA" id="ARBA00007362"/>
    </source>
</evidence>